<sequence length="61" mass="6643">MDPLWWIVGLAILAVIVVLLVRSWGRSRASSEDPAAERAAQEQSRIEQEKRDQAGPGAGSI</sequence>
<evidence type="ECO:0000256" key="2">
    <source>
        <dbReference type="SAM" id="Phobius"/>
    </source>
</evidence>
<dbReference type="AlphaFoldDB" id="A0A1N6H843"/>
<dbReference type="Proteomes" id="UP000184699">
    <property type="component" value="Unassembled WGS sequence"/>
</dbReference>
<feature type="compositionally biased region" description="Basic and acidic residues" evidence="1">
    <location>
        <begin position="29"/>
        <end position="53"/>
    </location>
</feature>
<gene>
    <name evidence="3" type="ORF">SAMN05443544_2966</name>
</gene>
<evidence type="ECO:0000313" key="3">
    <source>
        <dbReference type="EMBL" id="SIO15900.1"/>
    </source>
</evidence>
<keyword evidence="2" id="KW-0472">Membrane</keyword>
<dbReference type="RefSeq" id="WP_074261131.1">
    <property type="nucleotide sequence ID" value="NZ_FSRJ01000004.1"/>
</dbReference>
<proteinExistence type="predicted"/>
<evidence type="ECO:0000313" key="4">
    <source>
        <dbReference type="Proteomes" id="UP000184699"/>
    </source>
</evidence>
<name>A0A1N6H843_9MICO</name>
<feature type="region of interest" description="Disordered" evidence="1">
    <location>
        <begin position="26"/>
        <end position="61"/>
    </location>
</feature>
<feature type="transmembrane region" description="Helical" evidence="2">
    <location>
        <begin position="6"/>
        <end position="24"/>
    </location>
</feature>
<evidence type="ECO:0000256" key="1">
    <source>
        <dbReference type="SAM" id="MobiDB-lite"/>
    </source>
</evidence>
<dbReference type="STRING" id="232089.SAMN05443544_2966"/>
<keyword evidence="2" id="KW-0812">Transmembrane</keyword>
<dbReference type="EMBL" id="FSRJ01000004">
    <property type="protein sequence ID" value="SIO15900.1"/>
    <property type="molecule type" value="Genomic_DNA"/>
</dbReference>
<keyword evidence="2" id="KW-1133">Transmembrane helix</keyword>
<accession>A0A1N6H843</accession>
<reference evidence="4" key="1">
    <citation type="submission" date="2016-11" db="EMBL/GenBank/DDBJ databases">
        <authorList>
            <person name="Varghese N."/>
            <person name="Submissions S."/>
        </authorList>
    </citation>
    <scope>NUCLEOTIDE SEQUENCE [LARGE SCALE GENOMIC DNA]</scope>
    <source>
        <strain evidence="4">DSM 8595</strain>
    </source>
</reference>
<dbReference type="OrthoDB" id="5008110at2"/>
<organism evidence="3 4">
    <name type="scientific">Agromyces cerinus subsp. cerinus</name>
    <dbReference type="NCBI Taxonomy" id="232089"/>
    <lineage>
        <taxon>Bacteria</taxon>
        <taxon>Bacillati</taxon>
        <taxon>Actinomycetota</taxon>
        <taxon>Actinomycetes</taxon>
        <taxon>Micrococcales</taxon>
        <taxon>Microbacteriaceae</taxon>
        <taxon>Agromyces</taxon>
    </lineage>
</organism>
<keyword evidence="4" id="KW-1185">Reference proteome</keyword>
<protein>
    <submittedName>
        <fullName evidence="3">Uncharacterized protein</fullName>
    </submittedName>
</protein>